<accession>A0A3P8E957</accession>
<dbReference type="WBParaSite" id="HPBE_0001573001-mRNA-1">
    <property type="protein sequence ID" value="HPBE_0001573001-mRNA-1"/>
    <property type="gene ID" value="HPBE_0001573001"/>
</dbReference>
<accession>A0A183G2Z5</accession>
<gene>
    <name evidence="1" type="ORF">HPBE_LOCUS15729</name>
</gene>
<proteinExistence type="predicted"/>
<dbReference type="Proteomes" id="UP000050761">
    <property type="component" value="Unassembled WGS sequence"/>
</dbReference>
<sequence>MCELSYSRPMRITLKRARPGPSADGPPPIVVAATVKALAAHVVHMPYNGRLRPSHRVFPHFLRFLLMLLDDVMVTDGRCYLA</sequence>
<dbReference type="AlphaFoldDB" id="A0A183G2Z5"/>
<evidence type="ECO:0000313" key="2">
    <source>
        <dbReference type="Proteomes" id="UP000050761"/>
    </source>
</evidence>
<evidence type="ECO:0000313" key="1">
    <source>
        <dbReference type="EMBL" id="VDP03726.1"/>
    </source>
</evidence>
<dbReference type="EMBL" id="UZAH01029012">
    <property type="protein sequence ID" value="VDP03726.1"/>
    <property type="molecule type" value="Genomic_DNA"/>
</dbReference>
<keyword evidence="2" id="KW-1185">Reference proteome</keyword>
<name>A0A183G2Z5_HELPZ</name>
<organism evidence="2 3">
    <name type="scientific">Heligmosomoides polygyrus</name>
    <name type="common">Parasitic roundworm</name>
    <dbReference type="NCBI Taxonomy" id="6339"/>
    <lineage>
        <taxon>Eukaryota</taxon>
        <taxon>Metazoa</taxon>
        <taxon>Ecdysozoa</taxon>
        <taxon>Nematoda</taxon>
        <taxon>Chromadorea</taxon>
        <taxon>Rhabditida</taxon>
        <taxon>Rhabditina</taxon>
        <taxon>Rhabditomorpha</taxon>
        <taxon>Strongyloidea</taxon>
        <taxon>Heligmosomidae</taxon>
        <taxon>Heligmosomoides</taxon>
    </lineage>
</organism>
<reference evidence="3" key="2">
    <citation type="submission" date="2019-09" db="UniProtKB">
        <authorList>
            <consortium name="WormBaseParasite"/>
        </authorList>
    </citation>
    <scope>IDENTIFICATION</scope>
</reference>
<reference evidence="1 2" key="1">
    <citation type="submission" date="2018-11" db="EMBL/GenBank/DDBJ databases">
        <authorList>
            <consortium name="Pathogen Informatics"/>
        </authorList>
    </citation>
    <scope>NUCLEOTIDE SEQUENCE [LARGE SCALE GENOMIC DNA]</scope>
</reference>
<protein>
    <submittedName>
        <fullName evidence="1 3">Uncharacterized protein</fullName>
    </submittedName>
</protein>
<evidence type="ECO:0000313" key="3">
    <source>
        <dbReference type="WBParaSite" id="HPBE_0001573001-mRNA-1"/>
    </source>
</evidence>